<accession>A0A873WCY4</accession>
<dbReference type="RefSeq" id="YP_010670384.1">
    <property type="nucleotide sequence ID" value="NC_070964.1"/>
</dbReference>
<name>A0A873WCY4_9CAUD</name>
<dbReference type="GeneID" id="77946589"/>
<keyword evidence="2" id="KW-1185">Reference proteome</keyword>
<evidence type="ECO:0000313" key="1">
    <source>
        <dbReference type="EMBL" id="QPB07893.1"/>
    </source>
</evidence>
<organism evidence="1 2">
    <name type="scientific">Synechococcus phage S-H38</name>
    <dbReference type="NCBI Taxonomy" id="2783673"/>
    <lineage>
        <taxon>Viruses</taxon>
        <taxon>Duplodnaviria</taxon>
        <taxon>Heunggongvirae</taxon>
        <taxon>Uroviricota</taxon>
        <taxon>Caudoviricetes</taxon>
        <taxon>Pantevenvirales</taxon>
        <taxon>Kyanoviridae</taxon>
        <taxon>Yellowseavirus</taxon>
        <taxon>Yellowseavirus thirtyeight</taxon>
    </lineage>
</organism>
<dbReference type="Proteomes" id="UP000663144">
    <property type="component" value="Segment"/>
</dbReference>
<dbReference type="EMBL" id="MW117965">
    <property type="protein sequence ID" value="QPB07893.1"/>
    <property type="molecule type" value="Genomic_DNA"/>
</dbReference>
<evidence type="ECO:0008006" key="3">
    <source>
        <dbReference type="Google" id="ProtNLM"/>
    </source>
</evidence>
<evidence type="ECO:0000313" key="2">
    <source>
        <dbReference type="Proteomes" id="UP000663144"/>
    </source>
</evidence>
<reference evidence="1" key="1">
    <citation type="submission" date="2020-10" db="EMBL/GenBank/DDBJ databases">
        <title>The Isolation and Genome Sequence of a Novel Cyanophage S-H38 from the Yellow Sea, China.</title>
        <authorList>
            <person name="Jiang T."/>
        </authorList>
    </citation>
    <scope>NUCLEOTIDE SEQUENCE</scope>
</reference>
<protein>
    <recommendedName>
        <fullName evidence="3">Baseplate hub assembly catalyst</fullName>
    </recommendedName>
</protein>
<proteinExistence type="predicted"/>
<dbReference type="KEGG" id="vg:77946589"/>
<sequence>MVPWEKEYYVDKLIGHLKKEEERYKDQQKKASGRTSL</sequence>